<dbReference type="EMBL" id="JABBFO010000006">
    <property type="protein sequence ID" value="MBT0727287.1"/>
    <property type="molecule type" value="Genomic_DNA"/>
</dbReference>
<comment type="subcellular location">
    <subcellularLocation>
        <location evidence="1">Cell envelope</location>
    </subcellularLocation>
</comment>
<organism evidence="3 4">
    <name type="scientific">Rosenbergiella australiborealis</name>
    <dbReference type="NCBI Taxonomy" id="1544696"/>
    <lineage>
        <taxon>Bacteria</taxon>
        <taxon>Pseudomonadati</taxon>
        <taxon>Pseudomonadota</taxon>
        <taxon>Gammaproteobacteria</taxon>
        <taxon>Enterobacterales</taxon>
        <taxon>Erwiniaceae</taxon>
        <taxon>Rosenbergiella</taxon>
    </lineage>
</organism>
<keyword evidence="4" id="KW-1185">Reference proteome</keyword>
<dbReference type="RefSeq" id="WP_214213333.1">
    <property type="nucleotide sequence ID" value="NZ_JABBFO010000006.1"/>
</dbReference>
<name>A0ABS5T579_9GAMM</name>
<evidence type="ECO:0000256" key="2">
    <source>
        <dbReference type="ARBA" id="ARBA00023054"/>
    </source>
</evidence>
<dbReference type="PANTHER" id="PTHR32347:SF23">
    <property type="entry name" value="BLL5650 PROTEIN"/>
    <property type="match status" value="1"/>
</dbReference>
<proteinExistence type="predicted"/>
<keyword evidence="2" id="KW-0175">Coiled coil</keyword>
<accession>A0ABS5T579</accession>
<evidence type="ECO:0000256" key="1">
    <source>
        <dbReference type="ARBA" id="ARBA00004196"/>
    </source>
</evidence>
<dbReference type="Proteomes" id="UP000786875">
    <property type="component" value="Unassembled WGS sequence"/>
</dbReference>
<comment type="caution">
    <text evidence="3">The sequence shown here is derived from an EMBL/GenBank/DDBJ whole genome shotgun (WGS) entry which is preliminary data.</text>
</comment>
<gene>
    <name evidence="3" type="ORF">HGT73_07800</name>
</gene>
<sequence length="314" mass="36122">MRLTFYPVILIVIFLISSCKDKNSNTQGFTENEYFYISSEYPSIIKSMMVNKGDKVKIDMPLLKLDSEALLNQRDNLIKNKQYEESILKNIEKGIRQSEIDIIAIDIRRLSNESKKMNSILERKQTLHKKGFLSIDELENEKLKVQKINYELKSKEAELANKILPAREDEINAQRIRIENIGIQIEKVNVDIAKSTLKSPINGMVHDILRKKGEAVAVASPIIVIIPEDEIKIIFYLNRTQLYKTKLGDTIFVNIHDIKKEYEAKVNYISPAPEYTPPMLYDSRNDNLVYLVEARIKEKGVSLPAGIPVEIILK</sequence>
<dbReference type="Gene3D" id="1.10.287.470">
    <property type="entry name" value="Helix hairpin bin"/>
    <property type="match status" value="1"/>
</dbReference>
<dbReference type="PROSITE" id="PS51257">
    <property type="entry name" value="PROKAR_LIPOPROTEIN"/>
    <property type="match status" value="1"/>
</dbReference>
<evidence type="ECO:0000313" key="4">
    <source>
        <dbReference type="Proteomes" id="UP000786875"/>
    </source>
</evidence>
<dbReference type="PANTHER" id="PTHR32347">
    <property type="entry name" value="EFFLUX SYSTEM COMPONENT YKNX-RELATED"/>
    <property type="match status" value="1"/>
</dbReference>
<dbReference type="Gene3D" id="2.40.30.170">
    <property type="match status" value="1"/>
</dbReference>
<evidence type="ECO:0000313" key="3">
    <source>
        <dbReference type="EMBL" id="MBT0727287.1"/>
    </source>
</evidence>
<protein>
    <submittedName>
        <fullName evidence="3">HlyD family efflux transporter periplasmic adaptor subunit</fullName>
    </submittedName>
</protein>
<dbReference type="InterPro" id="IPR050465">
    <property type="entry name" value="UPF0194_transport"/>
</dbReference>
<reference evidence="3 4" key="1">
    <citation type="submission" date="2020-04" db="EMBL/GenBank/DDBJ databases">
        <title>Genome sequencing of Rosenbergiella species.</title>
        <authorList>
            <person name="Alvarez-Perez S."/>
            <person name="Lievens B."/>
        </authorList>
    </citation>
    <scope>NUCLEOTIDE SEQUENCE [LARGE SCALE GENOMIC DNA]</scope>
    <source>
        <strain evidence="3 4">CdVSA20.1</strain>
    </source>
</reference>
<dbReference type="Gene3D" id="2.40.50.100">
    <property type="match status" value="1"/>
</dbReference>